<dbReference type="SUPFAM" id="SSF50630">
    <property type="entry name" value="Acid proteases"/>
    <property type="match status" value="1"/>
</dbReference>
<gene>
    <name evidence="2" type="ORF">SAMN04488540_109105</name>
</gene>
<dbReference type="RefSeq" id="WP_090365482.1">
    <property type="nucleotide sequence ID" value="NZ_FNEM01000009.1"/>
</dbReference>
<keyword evidence="3" id="KW-1185">Reference proteome</keyword>
<dbReference type="InterPro" id="IPR021109">
    <property type="entry name" value="Peptidase_aspartic_dom_sf"/>
</dbReference>
<proteinExistence type="predicted"/>
<dbReference type="PANTHER" id="PTHR38037:SF2">
    <property type="entry name" value="ATP-DEPENDENT ZINC PROTEASE DOMAIN-CONTAINING PROTEIN-RELATED"/>
    <property type="match status" value="1"/>
</dbReference>
<evidence type="ECO:0000313" key="3">
    <source>
        <dbReference type="Proteomes" id="UP000199527"/>
    </source>
</evidence>
<name>A0A1G8UIW6_9GAMM</name>
<evidence type="ECO:0000259" key="1">
    <source>
        <dbReference type="Pfam" id="PF05618"/>
    </source>
</evidence>
<dbReference type="PANTHER" id="PTHR38037">
    <property type="entry name" value="ZN_PROTEASE DOMAIN-CONTAINING PROTEIN"/>
    <property type="match status" value="1"/>
</dbReference>
<reference evidence="3" key="1">
    <citation type="submission" date="2016-10" db="EMBL/GenBank/DDBJ databases">
        <authorList>
            <person name="Varghese N."/>
            <person name="Submissions S."/>
        </authorList>
    </citation>
    <scope>NUCLEOTIDE SEQUENCE [LARGE SCALE GENOMIC DNA]</scope>
    <source>
        <strain evidence="3">DSM 23317</strain>
    </source>
</reference>
<dbReference type="EMBL" id="FNEM01000009">
    <property type="protein sequence ID" value="SDJ53752.1"/>
    <property type="molecule type" value="Genomic_DNA"/>
</dbReference>
<dbReference type="Proteomes" id="UP000199527">
    <property type="component" value="Unassembled WGS sequence"/>
</dbReference>
<dbReference type="InterPro" id="IPR008503">
    <property type="entry name" value="Asp_endopeptidase"/>
</dbReference>
<dbReference type="AlphaFoldDB" id="A0A1G8UIW6"/>
<evidence type="ECO:0000313" key="2">
    <source>
        <dbReference type="EMBL" id="SDJ53752.1"/>
    </source>
</evidence>
<dbReference type="Gene3D" id="2.40.70.10">
    <property type="entry name" value="Acid Proteases"/>
    <property type="match status" value="1"/>
</dbReference>
<sequence length="165" mass="18183">MARFIQAIVLASVVWMVASQGHGMTKSIVGPVEHLTLGKASVRYLARIDTGAATTSLHAVNVRISDSSARASDNIGKVVRFTSRNELGQAQSLAAVVVDVIRVRNAQGTESRYVVELPLTFNGHTREVRVNLRDRSRMKYKLLLGRNWLSGHHLVDVDRRPAGEE</sequence>
<dbReference type="Pfam" id="PF05618">
    <property type="entry name" value="Zn_protease"/>
    <property type="match status" value="1"/>
</dbReference>
<organism evidence="2 3">
    <name type="scientific">Ferrimonas sediminum</name>
    <dbReference type="NCBI Taxonomy" id="718193"/>
    <lineage>
        <taxon>Bacteria</taxon>
        <taxon>Pseudomonadati</taxon>
        <taxon>Pseudomonadota</taxon>
        <taxon>Gammaproteobacteria</taxon>
        <taxon>Alteromonadales</taxon>
        <taxon>Ferrimonadaceae</taxon>
        <taxon>Ferrimonas</taxon>
    </lineage>
</organism>
<protein>
    <submittedName>
        <fullName evidence="2">Uncharacterized conserved protein</fullName>
    </submittedName>
</protein>
<feature type="domain" description="Retropepsin-like aspartic endopeptidase" evidence="1">
    <location>
        <begin position="28"/>
        <end position="160"/>
    </location>
</feature>
<dbReference type="OrthoDB" id="5819749at2"/>
<accession>A0A1G8UIW6</accession>